<organism evidence="1 2">
    <name type="scientific">Helicostylum pulchrum</name>
    <dbReference type="NCBI Taxonomy" id="562976"/>
    <lineage>
        <taxon>Eukaryota</taxon>
        <taxon>Fungi</taxon>
        <taxon>Fungi incertae sedis</taxon>
        <taxon>Mucoromycota</taxon>
        <taxon>Mucoromycotina</taxon>
        <taxon>Mucoromycetes</taxon>
        <taxon>Mucorales</taxon>
        <taxon>Mucorineae</taxon>
        <taxon>Mucoraceae</taxon>
        <taxon>Helicostylum</taxon>
    </lineage>
</organism>
<evidence type="ECO:0000313" key="2">
    <source>
        <dbReference type="Proteomes" id="UP001476247"/>
    </source>
</evidence>
<protein>
    <submittedName>
        <fullName evidence="1">Uncharacterized protein</fullName>
    </submittedName>
</protein>
<gene>
    <name evidence="1" type="ORF">HPULCUR_009591</name>
</gene>
<dbReference type="EMBL" id="BAABUJ010000032">
    <property type="protein sequence ID" value="GAA5804105.1"/>
    <property type="molecule type" value="Genomic_DNA"/>
</dbReference>
<evidence type="ECO:0000313" key="1">
    <source>
        <dbReference type="EMBL" id="GAA5804105.1"/>
    </source>
</evidence>
<accession>A0ABP9YAU9</accession>
<name>A0ABP9YAU9_9FUNG</name>
<comment type="caution">
    <text evidence="1">The sequence shown here is derived from an EMBL/GenBank/DDBJ whole genome shotgun (WGS) entry which is preliminary data.</text>
</comment>
<keyword evidence="2" id="KW-1185">Reference proteome</keyword>
<sequence>MTSIIGYTRVPFNSSSSKHFTIAPVKRLYQAEQQSTLCNVNNSSNVAPDQQSKTTTRRPTYHRMFSRETSQHGIIELIIDKKKADNANKPINEQDGIISHYQRQKNMRDYNIVLSIDLSDSHDYNNLSMLDSEASFDNLTGLMDTISKIAQEKTFYFVNILNLLKKLQSQQQQHRFMSCIDKHNKKILVYFPSTISLSLNQIYIWLKHTIGIDVNKFTQWKLSHVEAEQDFLPLTEHIKHNQDASFDGESYFNDIHMFIDHVDSLIQSNGLFSHHTQKQEPIALN</sequence>
<reference evidence="1 2" key="1">
    <citation type="submission" date="2024-04" db="EMBL/GenBank/DDBJ databases">
        <title>genome sequences of Mucor flavus KT1a and Helicostylum pulchrum KT1b strains isolation_sourced from the surface of a dry-aged beef.</title>
        <authorList>
            <person name="Toyotome T."/>
            <person name="Hosono M."/>
            <person name="Torimaru M."/>
            <person name="Fukuda K."/>
            <person name="Mikami N."/>
        </authorList>
    </citation>
    <scope>NUCLEOTIDE SEQUENCE [LARGE SCALE GENOMIC DNA]</scope>
    <source>
        <strain evidence="1 2">KT1b</strain>
    </source>
</reference>
<proteinExistence type="predicted"/>
<dbReference type="Proteomes" id="UP001476247">
    <property type="component" value="Unassembled WGS sequence"/>
</dbReference>